<sequence length="479" mass="54962">MSQDFVKDITKRDVDFAQWYTDIVRKAELADYSSVKGCMVLRPAGYSLWENIQRYVDDRLKEMRHENVAMPMLIPEHMLLKEAEHVEGFAPEVAWVTHGGDSELAERLAIRPTSEVLFAEHFRNIIHSYRDLPKLYNQWVSVVRWEKTTRPFLRTTEFFWQEGHTCHVDHDDADREALLILDLYKEVCEEVLAIPVVGGRKTESERFAGAIETYTNETLMYDGKALQITTSHHLGDNFGKAFDIKYTAKDGKEKFVHQTSWAITTRSIGALIMVHGDDRGMVMPPRIAPVQVMIVPIAQNKAGVLENAKALEDKLHSEKIRVRLDDSDKNPGWKFNETEMKGIPVRIEMGPRDIENQQVIVVRRDTGEKIAMPMEGLTENIVKLLDEIQKNLFESAKKRADEKTEYMEDRETFNARIEKGGFAVTPWCGDASCEEKVKEETTATSRCMTFEDNEEPIVGKTCPHCGKEAKHIVHWAKAY</sequence>
<organism evidence="10 11">
    <name type="scientific">Enterococcus rivorum</name>
    <dbReference type="NCBI Taxonomy" id="762845"/>
    <lineage>
        <taxon>Bacteria</taxon>
        <taxon>Bacillati</taxon>
        <taxon>Bacillota</taxon>
        <taxon>Bacilli</taxon>
        <taxon>Lactobacillales</taxon>
        <taxon>Enterococcaceae</taxon>
        <taxon>Enterococcus</taxon>
    </lineage>
</organism>
<comment type="function">
    <text evidence="8">Catalyzes the attachment of proline to tRNA(Pro) in a two-step reaction: proline is first activated by ATP to form Pro-AMP and then transferred to the acceptor end of tRNA(Pro).</text>
</comment>
<dbReference type="PANTHER" id="PTHR43382">
    <property type="entry name" value="PROLYL-TRNA SYNTHETASE"/>
    <property type="match status" value="1"/>
</dbReference>
<dbReference type="GO" id="GO:0004827">
    <property type="term" value="F:proline-tRNA ligase activity"/>
    <property type="evidence" value="ECO:0007669"/>
    <property type="project" value="UniProtKB-UniRule"/>
</dbReference>
<dbReference type="CDD" id="cd00778">
    <property type="entry name" value="ProRS_core_arch_euk"/>
    <property type="match status" value="1"/>
</dbReference>
<evidence type="ECO:0000256" key="7">
    <source>
        <dbReference type="ARBA" id="ARBA00047671"/>
    </source>
</evidence>
<dbReference type="Gene3D" id="3.30.110.30">
    <property type="entry name" value="C-terminal domain of ProRS"/>
    <property type="match status" value="1"/>
</dbReference>
<dbReference type="FunFam" id="3.30.930.10:FF:000037">
    <property type="entry name" value="Proline--tRNA ligase"/>
    <property type="match status" value="1"/>
</dbReference>
<evidence type="ECO:0000256" key="4">
    <source>
        <dbReference type="ARBA" id="ARBA00022840"/>
    </source>
</evidence>
<dbReference type="InterPro" id="IPR004154">
    <property type="entry name" value="Anticodon-bd"/>
</dbReference>
<dbReference type="RefSeq" id="WP_069698363.1">
    <property type="nucleotide sequence ID" value="NZ_JAGGMA010000024.1"/>
</dbReference>
<dbReference type="GO" id="GO:0005737">
    <property type="term" value="C:cytoplasm"/>
    <property type="evidence" value="ECO:0007669"/>
    <property type="project" value="UniProtKB-SubCell"/>
</dbReference>
<evidence type="ECO:0000256" key="5">
    <source>
        <dbReference type="ARBA" id="ARBA00022917"/>
    </source>
</evidence>
<keyword evidence="2 8" id="KW-0436">Ligase</keyword>
<dbReference type="OrthoDB" id="9809052at2"/>
<evidence type="ECO:0000313" key="11">
    <source>
        <dbReference type="Proteomes" id="UP000095256"/>
    </source>
</evidence>
<dbReference type="InterPro" id="IPR017449">
    <property type="entry name" value="Pro-tRNA_synth_II"/>
</dbReference>
<dbReference type="Pfam" id="PF00587">
    <property type="entry name" value="tRNA-synt_2b"/>
    <property type="match status" value="1"/>
</dbReference>
<dbReference type="InterPro" id="IPR006195">
    <property type="entry name" value="aa-tRNA-synth_II"/>
</dbReference>
<reference evidence="10 11" key="1">
    <citation type="submission" date="2016-09" db="EMBL/GenBank/DDBJ databases">
        <authorList>
            <person name="Capua I."/>
            <person name="De Benedictis P."/>
            <person name="Joannis T."/>
            <person name="Lombin L.H."/>
            <person name="Cattoli G."/>
        </authorList>
    </citation>
    <scope>NUCLEOTIDE SEQUENCE [LARGE SCALE GENOMIC DNA]</scope>
    <source>
        <strain evidence="10 11">LMG 25899</strain>
    </source>
</reference>
<comment type="caution">
    <text evidence="10">The sequence shown here is derived from an EMBL/GenBank/DDBJ whole genome shotgun (WGS) entry which is preliminary data.</text>
</comment>
<evidence type="ECO:0000256" key="8">
    <source>
        <dbReference type="HAMAP-Rule" id="MF_01571"/>
    </source>
</evidence>
<evidence type="ECO:0000313" key="10">
    <source>
        <dbReference type="EMBL" id="OEH82727.1"/>
    </source>
</evidence>
<dbReference type="Pfam" id="PF09180">
    <property type="entry name" value="ProRS-C_1"/>
    <property type="match status" value="1"/>
</dbReference>
<comment type="domain">
    <text evidence="8">Consists of three domains: the N-terminal catalytic domain, the anticodon-binding domain and the C-terminal extension.</text>
</comment>
<dbReference type="Gene3D" id="3.30.930.10">
    <property type="entry name" value="Bira Bifunctional Protein, Domain 2"/>
    <property type="match status" value="1"/>
</dbReference>
<dbReference type="PROSITE" id="PS50862">
    <property type="entry name" value="AA_TRNA_LIGASE_II"/>
    <property type="match status" value="1"/>
</dbReference>
<name>A0A1E5KY02_9ENTE</name>
<keyword evidence="1 8" id="KW-0963">Cytoplasm</keyword>
<dbReference type="GO" id="GO:0140096">
    <property type="term" value="F:catalytic activity, acting on a protein"/>
    <property type="evidence" value="ECO:0007669"/>
    <property type="project" value="UniProtKB-ARBA"/>
</dbReference>
<dbReference type="InterPro" id="IPR036621">
    <property type="entry name" value="Anticodon-bd_dom_sf"/>
</dbReference>
<comment type="similarity">
    <text evidence="8">Belongs to the class-II aminoacyl-tRNA synthetase family. ProS type 3 subfamily.</text>
</comment>
<protein>
    <recommendedName>
        <fullName evidence="8">Proline--tRNA ligase</fullName>
        <ecNumber evidence="8">6.1.1.15</ecNumber>
    </recommendedName>
    <alternativeName>
        <fullName evidence="8">Prolyl-tRNA synthetase</fullName>
        <shortName evidence="8">ProRS</shortName>
    </alternativeName>
</protein>
<keyword evidence="11" id="KW-1185">Reference proteome</keyword>
<dbReference type="CDD" id="cd00862">
    <property type="entry name" value="ProRS_anticodon_zinc"/>
    <property type="match status" value="1"/>
</dbReference>
<keyword evidence="3 8" id="KW-0547">Nucleotide-binding</keyword>
<dbReference type="InterPro" id="IPR002316">
    <property type="entry name" value="Pro-tRNA-ligase_IIa"/>
</dbReference>
<evidence type="ECO:0000259" key="9">
    <source>
        <dbReference type="PROSITE" id="PS50862"/>
    </source>
</evidence>
<gene>
    <name evidence="8" type="primary">proS</name>
    <name evidence="10" type="ORF">BCR26_12395</name>
</gene>
<dbReference type="GO" id="GO:0017101">
    <property type="term" value="C:aminoacyl-tRNA synthetase multienzyme complex"/>
    <property type="evidence" value="ECO:0007669"/>
    <property type="project" value="TreeGrafter"/>
</dbReference>
<dbReference type="SMART" id="SM00946">
    <property type="entry name" value="ProRS-C_1"/>
    <property type="match status" value="1"/>
</dbReference>
<dbReference type="HAMAP" id="MF_01571">
    <property type="entry name" value="Pro_tRNA_synth_type3"/>
    <property type="match status" value="1"/>
</dbReference>
<dbReference type="Gene3D" id="3.40.50.800">
    <property type="entry name" value="Anticodon-binding domain"/>
    <property type="match status" value="1"/>
</dbReference>
<dbReference type="InterPro" id="IPR016061">
    <property type="entry name" value="Pro-tRNA_ligase_II_C"/>
</dbReference>
<evidence type="ECO:0000256" key="6">
    <source>
        <dbReference type="ARBA" id="ARBA00023146"/>
    </source>
</evidence>
<keyword evidence="5 8" id="KW-0648">Protein biosynthesis</keyword>
<dbReference type="STRING" id="762845.BCR26_12395"/>
<feature type="domain" description="Aminoacyl-transfer RNA synthetases class-II family profile" evidence="9">
    <location>
        <begin position="41"/>
        <end position="284"/>
    </location>
</feature>
<dbReference type="GO" id="GO:0006433">
    <property type="term" value="P:prolyl-tRNA aminoacylation"/>
    <property type="evidence" value="ECO:0007669"/>
    <property type="project" value="UniProtKB-UniRule"/>
</dbReference>
<comment type="catalytic activity">
    <reaction evidence="7 8">
        <text>tRNA(Pro) + L-proline + ATP = L-prolyl-tRNA(Pro) + AMP + diphosphate</text>
        <dbReference type="Rhea" id="RHEA:14305"/>
        <dbReference type="Rhea" id="RHEA-COMP:9700"/>
        <dbReference type="Rhea" id="RHEA-COMP:9702"/>
        <dbReference type="ChEBI" id="CHEBI:30616"/>
        <dbReference type="ChEBI" id="CHEBI:33019"/>
        <dbReference type="ChEBI" id="CHEBI:60039"/>
        <dbReference type="ChEBI" id="CHEBI:78442"/>
        <dbReference type="ChEBI" id="CHEBI:78532"/>
        <dbReference type="ChEBI" id="CHEBI:456215"/>
        <dbReference type="EC" id="6.1.1.15"/>
    </reaction>
</comment>
<dbReference type="AlphaFoldDB" id="A0A1E5KY02"/>
<dbReference type="PRINTS" id="PR01046">
    <property type="entry name" value="TRNASYNTHPRO"/>
</dbReference>
<dbReference type="PANTHER" id="PTHR43382:SF2">
    <property type="entry name" value="BIFUNCTIONAL GLUTAMATE_PROLINE--TRNA LIGASE"/>
    <property type="match status" value="1"/>
</dbReference>
<dbReference type="FunFam" id="3.40.50.800:FF:000005">
    <property type="entry name" value="bifunctional glutamate/proline--tRNA ligase"/>
    <property type="match status" value="1"/>
</dbReference>
<dbReference type="EC" id="6.1.1.15" evidence="8"/>
<dbReference type="Pfam" id="PF03129">
    <property type="entry name" value="HGTP_anticodon"/>
    <property type="match status" value="1"/>
</dbReference>
<evidence type="ECO:0000256" key="3">
    <source>
        <dbReference type="ARBA" id="ARBA00022741"/>
    </source>
</evidence>
<dbReference type="SUPFAM" id="SSF64586">
    <property type="entry name" value="C-terminal domain of ProRS"/>
    <property type="match status" value="1"/>
</dbReference>
<dbReference type="GO" id="GO:0016740">
    <property type="term" value="F:transferase activity"/>
    <property type="evidence" value="ECO:0007669"/>
    <property type="project" value="UniProtKB-ARBA"/>
</dbReference>
<keyword evidence="6 8" id="KW-0030">Aminoacyl-tRNA synthetase</keyword>
<evidence type="ECO:0000256" key="2">
    <source>
        <dbReference type="ARBA" id="ARBA00022598"/>
    </source>
</evidence>
<dbReference type="EMBL" id="MIEK01000017">
    <property type="protein sequence ID" value="OEH82727.1"/>
    <property type="molecule type" value="Genomic_DNA"/>
</dbReference>
<dbReference type="SUPFAM" id="SSF55681">
    <property type="entry name" value="Class II aaRS and biotin synthetases"/>
    <property type="match status" value="1"/>
</dbReference>
<comment type="subunit">
    <text evidence="8">Homodimer.</text>
</comment>
<dbReference type="SUPFAM" id="SSF52954">
    <property type="entry name" value="Class II aaRS ABD-related"/>
    <property type="match status" value="1"/>
</dbReference>
<comment type="subcellular location">
    <subcellularLocation>
        <location evidence="8">Cytoplasm</location>
    </subcellularLocation>
</comment>
<evidence type="ECO:0000256" key="1">
    <source>
        <dbReference type="ARBA" id="ARBA00022490"/>
    </source>
</evidence>
<accession>A0A1E5KY02</accession>
<dbReference type="InterPro" id="IPR004499">
    <property type="entry name" value="Pro-tRNA-ligase_IIa_arc-type"/>
</dbReference>
<dbReference type="NCBIfam" id="TIGR00408">
    <property type="entry name" value="proS_fam_I"/>
    <property type="match status" value="1"/>
</dbReference>
<keyword evidence="4 8" id="KW-0067">ATP-binding</keyword>
<dbReference type="GO" id="GO:0005524">
    <property type="term" value="F:ATP binding"/>
    <property type="evidence" value="ECO:0007669"/>
    <property type="project" value="UniProtKB-UniRule"/>
</dbReference>
<dbReference type="InterPro" id="IPR002314">
    <property type="entry name" value="aa-tRNA-synt_IIb"/>
</dbReference>
<dbReference type="InterPro" id="IPR045864">
    <property type="entry name" value="aa-tRNA-synth_II/BPL/LPL"/>
</dbReference>
<proteinExistence type="inferred from homology"/>
<dbReference type="Proteomes" id="UP000095256">
    <property type="component" value="Unassembled WGS sequence"/>
</dbReference>
<dbReference type="InterPro" id="IPR033721">
    <property type="entry name" value="ProRS_core_arch_euk"/>
</dbReference>